<dbReference type="HOGENOM" id="CLU_2238099_0_0_1"/>
<dbReference type="GeneID" id="25298786"/>
<sequence>MVLLAVTLTEVVVAAPERKVVQSKLLEPVAELDNHTWNGLTVMLVLVVSVSDPGISDAIEDVASVIFDVMQMAVVTPVLIVTVVETDAGFEEFEMYGLAAGDDVV</sequence>
<evidence type="ECO:0000313" key="1">
    <source>
        <dbReference type="EMBL" id="KIW99787.1"/>
    </source>
</evidence>
<gene>
    <name evidence="1" type="ORF">Z518_10715</name>
</gene>
<accession>A0A0D2GN25</accession>
<keyword evidence="2" id="KW-1185">Reference proteome</keyword>
<evidence type="ECO:0000313" key="2">
    <source>
        <dbReference type="Proteomes" id="UP000053617"/>
    </source>
</evidence>
<reference evidence="1 2" key="1">
    <citation type="submission" date="2015-01" db="EMBL/GenBank/DDBJ databases">
        <title>The Genome Sequence of Rhinocladiella mackenzie CBS 650.93.</title>
        <authorList>
            <consortium name="The Broad Institute Genomics Platform"/>
            <person name="Cuomo C."/>
            <person name="de Hoog S."/>
            <person name="Gorbushina A."/>
            <person name="Stielow B."/>
            <person name="Teixiera M."/>
            <person name="Abouelleil A."/>
            <person name="Chapman S.B."/>
            <person name="Priest M."/>
            <person name="Young S.K."/>
            <person name="Wortman J."/>
            <person name="Nusbaum C."/>
            <person name="Birren B."/>
        </authorList>
    </citation>
    <scope>NUCLEOTIDE SEQUENCE [LARGE SCALE GENOMIC DNA]</scope>
    <source>
        <strain evidence="1 2">CBS 650.93</strain>
    </source>
</reference>
<dbReference type="VEuPathDB" id="FungiDB:Z518_10715"/>
<dbReference type="AlphaFoldDB" id="A0A0D2GN25"/>
<dbReference type="EMBL" id="KN847484">
    <property type="protein sequence ID" value="KIW99787.1"/>
    <property type="molecule type" value="Genomic_DNA"/>
</dbReference>
<dbReference type="Proteomes" id="UP000053617">
    <property type="component" value="Unassembled WGS sequence"/>
</dbReference>
<dbReference type="RefSeq" id="XP_013267000.1">
    <property type="nucleotide sequence ID" value="XM_013411546.1"/>
</dbReference>
<organism evidence="1 2">
    <name type="scientific">Rhinocladiella mackenziei CBS 650.93</name>
    <dbReference type="NCBI Taxonomy" id="1442369"/>
    <lineage>
        <taxon>Eukaryota</taxon>
        <taxon>Fungi</taxon>
        <taxon>Dikarya</taxon>
        <taxon>Ascomycota</taxon>
        <taxon>Pezizomycotina</taxon>
        <taxon>Eurotiomycetes</taxon>
        <taxon>Chaetothyriomycetidae</taxon>
        <taxon>Chaetothyriales</taxon>
        <taxon>Herpotrichiellaceae</taxon>
        <taxon>Rhinocladiella</taxon>
    </lineage>
</organism>
<proteinExistence type="predicted"/>
<protein>
    <submittedName>
        <fullName evidence="1">Uncharacterized protein</fullName>
    </submittedName>
</protein>
<name>A0A0D2GN25_9EURO</name>